<proteinExistence type="predicted"/>
<organism evidence="1 2">
    <name type="scientific">Alligator mississippiensis</name>
    <name type="common">American alligator</name>
    <dbReference type="NCBI Taxonomy" id="8496"/>
    <lineage>
        <taxon>Eukaryota</taxon>
        <taxon>Metazoa</taxon>
        <taxon>Chordata</taxon>
        <taxon>Craniata</taxon>
        <taxon>Vertebrata</taxon>
        <taxon>Euteleostomi</taxon>
        <taxon>Archelosauria</taxon>
        <taxon>Archosauria</taxon>
        <taxon>Crocodylia</taxon>
        <taxon>Alligatoridae</taxon>
        <taxon>Alligatorinae</taxon>
        <taxon>Alligator</taxon>
    </lineage>
</organism>
<dbReference type="EMBL" id="AKHW03001628">
    <property type="protein sequence ID" value="KYO41382.1"/>
    <property type="molecule type" value="Genomic_DNA"/>
</dbReference>
<evidence type="ECO:0000313" key="2">
    <source>
        <dbReference type="Proteomes" id="UP000050525"/>
    </source>
</evidence>
<protein>
    <submittedName>
        <fullName evidence="1">Uncharacterized protein</fullName>
    </submittedName>
</protein>
<reference evidence="1 2" key="1">
    <citation type="journal article" date="2012" name="Genome Biol.">
        <title>Sequencing three crocodilian genomes to illuminate the evolution of archosaurs and amniotes.</title>
        <authorList>
            <person name="St John J.A."/>
            <person name="Braun E.L."/>
            <person name="Isberg S.R."/>
            <person name="Miles L.G."/>
            <person name="Chong A.Y."/>
            <person name="Gongora J."/>
            <person name="Dalzell P."/>
            <person name="Moran C."/>
            <person name="Bed'hom B."/>
            <person name="Abzhanov A."/>
            <person name="Burgess S.C."/>
            <person name="Cooksey A.M."/>
            <person name="Castoe T.A."/>
            <person name="Crawford N.G."/>
            <person name="Densmore L.D."/>
            <person name="Drew J.C."/>
            <person name="Edwards S.V."/>
            <person name="Faircloth B.C."/>
            <person name="Fujita M.K."/>
            <person name="Greenwold M.J."/>
            <person name="Hoffmann F.G."/>
            <person name="Howard J.M."/>
            <person name="Iguchi T."/>
            <person name="Janes D.E."/>
            <person name="Khan S.Y."/>
            <person name="Kohno S."/>
            <person name="de Koning A.J."/>
            <person name="Lance S.L."/>
            <person name="McCarthy F.M."/>
            <person name="McCormack J.E."/>
            <person name="Merchant M.E."/>
            <person name="Peterson D.G."/>
            <person name="Pollock D.D."/>
            <person name="Pourmand N."/>
            <person name="Raney B.J."/>
            <person name="Roessler K.A."/>
            <person name="Sanford J.R."/>
            <person name="Sawyer R.H."/>
            <person name="Schmidt C.J."/>
            <person name="Triplett E.W."/>
            <person name="Tuberville T.D."/>
            <person name="Venegas-Anaya M."/>
            <person name="Howard J.T."/>
            <person name="Jarvis E.D."/>
            <person name="Guillette L.J.Jr."/>
            <person name="Glenn T.C."/>
            <person name="Green R.E."/>
            <person name="Ray D.A."/>
        </authorList>
    </citation>
    <scope>NUCLEOTIDE SEQUENCE [LARGE SCALE GENOMIC DNA]</scope>
    <source>
        <strain evidence="1">KSC_2009_1</strain>
    </source>
</reference>
<name>A0A151NWV3_ALLMI</name>
<comment type="caution">
    <text evidence="1">The sequence shown here is derived from an EMBL/GenBank/DDBJ whole genome shotgun (WGS) entry which is preliminary data.</text>
</comment>
<dbReference type="Proteomes" id="UP000050525">
    <property type="component" value="Unassembled WGS sequence"/>
</dbReference>
<dbReference type="AlphaFoldDB" id="A0A151NWV3"/>
<evidence type="ECO:0000313" key="1">
    <source>
        <dbReference type="EMBL" id="KYO41382.1"/>
    </source>
</evidence>
<keyword evidence="2" id="KW-1185">Reference proteome</keyword>
<accession>A0A151NWV3</accession>
<sequence length="80" mass="9003">MGMAVGEVRGNKIDHLYPRELHLVSRFRWDEMSGDEKGAVQPQVSPLTPKLLQAPLTPHHCQRAWGVPEHQGFPTFCTGK</sequence>
<gene>
    <name evidence="1" type="ORF">Y1Q_0006211</name>
</gene>